<dbReference type="SUPFAM" id="SSF50729">
    <property type="entry name" value="PH domain-like"/>
    <property type="match status" value="1"/>
</dbReference>
<dbReference type="Pfam" id="PF01237">
    <property type="entry name" value="Oxysterol_BP"/>
    <property type="match status" value="2"/>
</dbReference>
<evidence type="ECO:0000256" key="2">
    <source>
        <dbReference type="ARBA" id="ARBA00023055"/>
    </source>
</evidence>
<dbReference type="Proteomes" id="UP000694401">
    <property type="component" value="Unassembled WGS sequence"/>
</dbReference>
<evidence type="ECO:0000259" key="8">
    <source>
        <dbReference type="PROSITE" id="PS50003"/>
    </source>
</evidence>
<dbReference type="InterPro" id="IPR001849">
    <property type="entry name" value="PH_domain"/>
</dbReference>
<feature type="domain" description="PH" evidence="8">
    <location>
        <begin position="77"/>
        <end position="194"/>
    </location>
</feature>
<keyword evidence="3" id="KW-0446">Lipid-binding</keyword>
<name>A0A8D2QR53_ZOSLA</name>
<sequence length="670" mass="76764">MFLFFFVLVSGEPVLGQVLAVLYITVLNALCSFLPKRGHDYNNYIFSVLNQVQKKNYRQEKKRATKQLFSALKDPSVVITEDWLKIRGTLKSWTRLWCVLKPGVLLIYKTPKIGQWVGTILLHSCELIERPSKKDGFCFKLFHPLDQSIWAVKGPKGENVGSITQPLPSSYLIFRAASESDGRCWLDALELALRCSSLFRLGASKQGKDGEVNCSSDSAHAGLNHLLHTSAMSDQELNESTLENNHHLENDAFSDKSERDNIEESENEAQENSRKTNESESDQSEIQGEISPGSKGTTYIEQVYEEFGEQVLRWYLSGFYKKPKGIKKPYNPILGETFRCCWFHPQTNSHTFYIAEQVSHHPPVSAFHVSNRKDGFCISGSILARSKFYGNSLSALLDGKAKLMFLSRGEDYIITMPYAHCKGLLYGTMTMELGGKVTIDCEKTNHRAELEFKLKPFFGGSASINQISGKIKCGEEVLATLTGHWDGEVHMNELKNGNTEMFWNPTSEVRRQRLKRHIVLFEEQMDFESERLWQHVTSAINKGDQHKATQEKFVLEEEQRNAARERRESGTEWKPLLFRHDAGTNEWRYKYEDLRPWDPLNDIAQYEKDGILQTMERHLSTRMSNHKATCINNQITRHKVKSLLFFYNTPHLNVSDSVGKLRFITAFQTL</sequence>
<dbReference type="FunFam" id="2.40.160.120:FF:000020">
    <property type="entry name" value="Oxysterol-binding protein"/>
    <property type="match status" value="1"/>
</dbReference>
<proteinExistence type="inferred from homology"/>
<dbReference type="SMART" id="SM00233">
    <property type="entry name" value="PH"/>
    <property type="match status" value="1"/>
</dbReference>
<dbReference type="InterPro" id="IPR011993">
    <property type="entry name" value="PH-like_dom_sf"/>
</dbReference>
<dbReference type="CDD" id="cd13286">
    <property type="entry name" value="PH_OPR5_ORP8"/>
    <property type="match status" value="1"/>
</dbReference>
<dbReference type="InterPro" id="IPR037239">
    <property type="entry name" value="OSBP_sf"/>
</dbReference>
<evidence type="ECO:0000313" key="10">
    <source>
        <dbReference type="Proteomes" id="UP000694401"/>
    </source>
</evidence>
<dbReference type="Gene3D" id="2.30.29.30">
    <property type="entry name" value="Pleckstrin-homology domain (PH domain)/Phosphotyrosine-binding domain (PTB)"/>
    <property type="match status" value="1"/>
</dbReference>
<dbReference type="Gene3D" id="3.30.70.3490">
    <property type="match status" value="1"/>
</dbReference>
<dbReference type="GO" id="GO:0016020">
    <property type="term" value="C:membrane"/>
    <property type="evidence" value="ECO:0007669"/>
    <property type="project" value="TreeGrafter"/>
</dbReference>
<evidence type="ECO:0000256" key="5">
    <source>
        <dbReference type="RuleBase" id="RU003845"/>
    </source>
</evidence>
<dbReference type="GO" id="GO:0006869">
    <property type="term" value="P:lipid transport"/>
    <property type="evidence" value="ECO:0007669"/>
    <property type="project" value="UniProtKB-KW"/>
</dbReference>
<feature type="signal peptide" evidence="7">
    <location>
        <begin position="1"/>
        <end position="16"/>
    </location>
</feature>
<protein>
    <recommendedName>
        <fullName evidence="5">Oxysterol-binding protein</fullName>
    </recommendedName>
</protein>
<evidence type="ECO:0000256" key="3">
    <source>
        <dbReference type="ARBA" id="ARBA00023121"/>
    </source>
</evidence>
<evidence type="ECO:0000256" key="6">
    <source>
        <dbReference type="SAM" id="MobiDB-lite"/>
    </source>
</evidence>
<evidence type="ECO:0000313" key="9">
    <source>
        <dbReference type="Ensembl" id="ENSZLMP00000011688.1"/>
    </source>
</evidence>
<dbReference type="InterPro" id="IPR018494">
    <property type="entry name" value="Oxysterol-bd_CS"/>
</dbReference>
<dbReference type="GO" id="GO:0015485">
    <property type="term" value="F:cholesterol binding"/>
    <property type="evidence" value="ECO:0007669"/>
    <property type="project" value="TreeGrafter"/>
</dbReference>
<feature type="region of interest" description="Disordered" evidence="6">
    <location>
        <begin position="246"/>
        <end position="295"/>
    </location>
</feature>
<keyword evidence="1 5" id="KW-0813">Transport</keyword>
<dbReference type="PANTHER" id="PTHR10972">
    <property type="entry name" value="OXYSTEROL-BINDING PROTEIN-RELATED"/>
    <property type="match status" value="1"/>
</dbReference>
<dbReference type="Gene3D" id="2.40.160.120">
    <property type="match status" value="1"/>
</dbReference>
<dbReference type="Pfam" id="PF00169">
    <property type="entry name" value="PH"/>
    <property type="match status" value="1"/>
</dbReference>
<dbReference type="GO" id="GO:0032541">
    <property type="term" value="C:cortical endoplasmic reticulum"/>
    <property type="evidence" value="ECO:0007669"/>
    <property type="project" value="TreeGrafter"/>
</dbReference>
<dbReference type="SUPFAM" id="SSF144000">
    <property type="entry name" value="Oxysterol-binding protein-like"/>
    <property type="match status" value="1"/>
</dbReference>
<keyword evidence="7" id="KW-0732">Signal</keyword>
<dbReference type="PROSITE" id="PS50003">
    <property type="entry name" value="PH_DOMAIN"/>
    <property type="match status" value="1"/>
</dbReference>
<comment type="similarity">
    <text evidence="4">Belongs to the OSBP family.</text>
</comment>
<dbReference type="InterPro" id="IPR000648">
    <property type="entry name" value="Oxysterol-bd"/>
</dbReference>
<reference evidence="9" key="1">
    <citation type="submission" date="2025-08" db="UniProtKB">
        <authorList>
            <consortium name="Ensembl"/>
        </authorList>
    </citation>
    <scope>IDENTIFICATION</scope>
</reference>
<dbReference type="PANTHER" id="PTHR10972:SF213">
    <property type="entry name" value="OXYSTEROL-BINDING PROTEIN-RELATED PROTEIN 5"/>
    <property type="match status" value="1"/>
</dbReference>
<dbReference type="FunFam" id="2.30.29.30:FF:000030">
    <property type="entry name" value="Oxysterol-binding protein"/>
    <property type="match status" value="1"/>
</dbReference>
<keyword evidence="2 5" id="KW-0445">Lipid transport</keyword>
<dbReference type="AlphaFoldDB" id="A0A8D2QR53"/>
<feature type="chain" id="PRO_5034103723" description="Oxysterol-binding protein" evidence="7">
    <location>
        <begin position="17"/>
        <end position="670"/>
    </location>
</feature>
<dbReference type="Ensembl" id="ENSZLMT00000012005.1">
    <property type="protein sequence ID" value="ENSZLMP00000011688.1"/>
    <property type="gene ID" value="ENSZLMG00000007763.1"/>
</dbReference>
<organism evidence="9 10">
    <name type="scientific">Zosterops lateralis melanops</name>
    <dbReference type="NCBI Taxonomy" id="1220523"/>
    <lineage>
        <taxon>Eukaryota</taxon>
        <taxon>Metazoa</taxon>
        <taxon>Chordata</taxon>
        <taxon>Craniata</taxon>
        <taxon>Vertebrata</taxon>
        <taxon>Euteleostomi</taxon>
        <taxon>Archelosauria</taxon>
        <taxon>Archosauria</taxon>
        <taxon>Dinosauria</taxon>
        <taxon>Saurischia</taxon>
        <taxon>Theropoda</taxon>
        <taxon>Coelurosauria</taxon>
        <taxon>Aves</taxon>
        <taxon>Neognathae</taxon>
        <taxon>Neoaves</taxon>
        <taxon>Telluraves</taxon>
        <taxon>Australaves</taxon>
        <taxon>Passeriformes</taxon>
        <taxon>Sylvioidea</taxon>
        <taxon>Zosteropidae</taxon>
        <taxon>Zosterops</taxon>
    </lineage>
</organism>
<evidence type="ECO:0000256" key="4">
    <source>
        <dbReference type="RuleBase" id="RU003844"/>
    </source>
</evidence>
<accession>A0A8D2QR53</accession>
<dbReference type="PROSITE" id="PS01013">
    <property type="entry name" value="OSBP"/>
    <property type="match status" value="1"/>
</dbReference>
<evidence type="ECO:0000256" key="7">
    <source>
        <dbReference type="SAM" id="SignalP"/>
    </source>
</evidence>
<evidence type="ECO:0000256" key="1">
    <source>
        <dbReference type="ARBA" id="ARBA00022448"/>
    </source>
</evidence>
<reference evidence="9" key="2">
    <citation type="submission" date="2025-09" db="UniProtKB">
        <authorList>
            <consortium name="Ensembl"/>
        </authorList>
    </citation>
    <scope>IDENTIFICATION</scope>
</reference>
<keyword evidence="10" id="KW-1185">Reference proteome</keyword>
<dbReference type="GO" id="GO:0005829">
    <property type="term" value="C:cytosol"/>
    <property type="evidence" value="ECO:0007669"/>
    <property type="project" value="TreeGrafter"/>
</dbReference>
<feature type="compositionally biased region" description="Basic and acidic residues" evidence="6">
    <location>
        <begin position="246"/>
        <end position="262"/>
    </location>
</feature>